<gene>
    <name evidence="1" type="ORF">D9Q98_004658</name>
</gene>
<dbReference type="Pfam" id="PF04749">
    <property type="entry name" value="PLAC8"/>
    <property type="match status" value="1"/>
</dbReference>
<dbReference type="PANTHER" id="PTHR15907">
    <property type="entry name" value="DUF614 FAMILY PROTEIN-RELATED"/>
    <property type="match status" value="1"/>
</dbReference>
<name>A0A9D4TQD0_CHLVU</name>
<evidence type="ECO:0000313" key="1">
    <source>
        <dbReference type="EMBL" id="KAI3431609.1"/>
    </source>
</evidence>
<dbReference type="NCBIfam" id="TIGR01571">
    <property type="entry name" value="A_thal_Cys_rich"/>
    <property type="match status" value="1"/>
</dbReference>
<reference evidence="1" key="1">
    <citation type="journal article" date="2019" name="Plant J.">
        <title>Chlorella vulgaris genome assembly and annotation reveals the molecular basis for metabolic acclimation to high light conditions.</title>
        <authorList>
            <person name="Cecchin M."/>
            <person name="Marcolungo L."/>
            <person name="Rossato M."/>
            <person name="Girolomoni L."/>
            <person name="Cosentino E."/>
            <person name="Cuine S."/>
            <person name="Li-Beisson Y."/>
            <person name="Delledonne M."/>
            <person name="Ballottari M."/>
        </authorList>
    </citation>
    <scope>NUCLEOTIDE SEQUENCE</scope>
    <source>
        <strain evidence="1">211/11P</strain>
    </source>
</reference>
<reference evidence="1" key="2">
    <citation type="submission" date="2020-11" db="EMBL/GenBank/DDBJ databases">
        <authorList>
            <person name="Cecchin M."/>
            <person name="Marcolungo L."/>
            <person name="Rossato M."/>
            <person name="Girolomoni L."/>
            <person name="Cosentino E."/>
            <person name="Cuine S."/>
            <person name="Li-Beisson Y."/>
            <person name="Delledonne M."/>
            <person name="Ballottari M."/>
        </authorList>
    </citation>
    <scope>NUCLEOTIDE SEQUENCE</scope>
    <source>
        <strain evidence="1">211/11P</strain>
        <tissue evidence="1">Whole cell</tissue>
    </source>
</reference>
<evidence type="ECO:0000313" key="2">
    <source>
        <dbReference type="Proteomes" id="UP001055712"/>
    </source>
</evidence>
<proteinExistence type="predicted"/>
<organism evidence="1 2">
    <name type="scientific">Chlorella vulgaris</name>
    <name type="common">Green alga</name>
    <dbReference type="NCBI Taxonomy" id="3077"/>
    <lineage>
        <taxon>Eukaryota</taxon>
        <taxon>Viridiplantae</taxon>
        <taxon>Chlorophyta</taxon>
        <taxon>core chlorophytes</taxon>
        <taxon>Trebouxiophyceae</taxon>
        <taxon>Chlorellales</taxon>
        <taxon>Chlorellaceae</taxon>
        <taxon>Chlorella clade</taxon>
        <taxon>Chlorella</taxon>
    </lineage>
</organism>
<keyword evidence="2" id="KW-1185">Reference proteome</keyword>
<dbReference type="OrthoDB" id="1045822at2759"/>
<protein>
    <submittedName>
        <fullName evidence="1">Uncharacterized protein</fullName>
    </submittedName>
</protein>
<dbReference type="Proteomes" id="UP001055712">
    <property type="component" value="Unassembled WGS sequence"/>
</dbReference>
<dbReference type="AlphaFoldDB" id="A0A9D4TQD0"/>
<dbReference type="EMBL" id="SIDB01000006">
    <property type="protein sequence ID" value="KAI3431609.1"/>
    <property type="molecule type" value="Genomic_DNA"/>
</dbReference>
<dbReference type="InterPro" id="IPR006461">
    <property type="entry name" value="PLAC_motif_containing"/>
</dbReference>
<comment type="caution">
    <text evidence="1">The sequence shown here is derived from an EMBL/GenBank/DDBJ whole genome shotgun (WGS) entry which is preliminary data.</text>
</comment>
<sequence length="171" mass="18277">MAAPRVAKDGAWTFDIFADLFADPAVCLISYCLPCVQYGMNAERVHGPAESCPSHGLKYCLYGCVCLCGLVGGPTRKAVRHAYKLPIQPPLGDETATGIVNPDCLTHTIPCTGCFALCQESNELRTRNVTTPLDPRPFDWAPVPPTATVAPVQAEMKKDAPPATPMTTTTA</sequence>
<accession>A0A9D4TQD0</accession>